<accession>A0A5C6E831</accession>
<gene>
    <name evidence="2" type="ORF">Poly51_59440</name>
</gene>
<dbReference type="Pfam" id="PF13021">
    <property type="entry name" value="DUF3885"/>
    <property type="match status" value="1"/>
</dbReference>
<proteinExistence type="predicted"/>
<protein>
    <recommendedName>
        <fullName evidence="1">DUF3885 domain-containing protein</fullName>
    </recommendedName>
</protein>
<dbReference type="Proteomes" id="UP000318288">
    <property type="component" value="Unassembled WGS sequence"/>
</dbReference>
<evidence type="ECO:0000313" key="3">
    <source>
        <dbReference type="Proteomes" id="UP000318288"/>
    </source>
</evidence>
<dbReference type="OrthoDB" id="8783685at2"/>
<evidence type="ECO:0000313" key="2">
    <source>
        <dbReference type="EMBL" id="TWU44675.1"/>
    </source>
</evidence>
<sequence length="189" mass="22240">MNFEAYWQAEYPACPAIPYLLRDAYPERWVRFHSLPDSKRYAENEAEYRIILHRHNTVLDHLAKQDTPLLFISTEFGETTNPIRADSPLVELDSSARCIWTFKADPGDDENYYRHLFLSDWKWKPGIFDSILRLVADWKIVDTMIVCTDRKWIFHPYDGGADFILPNPSERDELKSCFSDWLSLHPLGL</sequence>
<evidence type="ECO:0000259" key="1">
    <source>
        <dbReference type="Pfam" id="PF13021"/>
    </source>
</evidence>
<comment type="caution">
    <text evidence="2">The sequence shown here is derived from an EMBL/GenBank/DDBJ whole genome shotgun (WGS) entry which is preliminary data.</text>
</comment>
<dbReference type="RefSeq" id="WP_146462334.1">
    <property type="nucleotide sequence ID" value="NZ_SJPW01000010.1"/>
</dbReference>
<dbReference type="EMBL" id="SJPW01000010">
    <property type="protein sequence ID" value="TWU44675.1"/>
    <property type="molecule type" value="Genomic_DNA"/>
</dbReference>
<reference evidence="2 3" key="1">
    <citation type="submission" date="2019-02" db="EMBL/GenBank/DDBJ databases">
        <title>Deep-cultivation of Planctomycetes and their phenomic and genomic characterization uncovers novel biology.</title>
        <authorList>
            <person name="Wiegand S."/>
            <person name="Jogler M."/>
            <person name="Boedeker C."/>
            <person name="Pinto D."/>
            <person name="Vollmers J."/>
            <person name="Rivas-Marin E."/>
            <person name="Kohn T."/>
            <person name="Peeters S.H."/>
            <person name="Heuer A."/>
            <person name="Rast P."/>
            <person name="Oberbeckmann S."/>
            <person name="Bunk B."/>
            <person name="Jeske O."/>
            <person name="Meyerdierks A."/>
            <person name="Storesund J.E."/>
            <person name="Kallscheuer N."/>
            <person name="Luecker S."/>
            <person name="Lage O.M."/>
            <person name="Pohl T."/>
            <person name="Merkel B.J."/>
            <person name="Hornburger P."/>
            <person name="Mueller R.-W."/>
            <person name="Bruemmer F."/>
            <person name="Labrenz M."/>
            <person name="Spormann A.M."/>
            <person name="Op Den Camp H."/>
            <person name="Overmann J."/>
            <person name="Amann R."/>
            <person name="Jetten M.S.M."/>
            <person name="Mascher T."/>
            <person name="Medema M.H."/>
            <person name="Devos D.P."/>
            <person name="Kaster A.-K."/>
            <person name="Ovreas L."/>
            <person name="Rohde M."/>
            <person name="Galperin M.Y."/>
            <person name="Jogler C."/>
        </authorList>
    </citation>
    <scope>NUCLEOTIDE SEQUENCE [LARGE SCALE GENOMIC DNA]</scope>
    <source>
        <strain evidence="2 3">Poly51</strain>
    </source>
</reference>
<dbReference type="AlphaFoldDB" id="A0A5C6E831"/>
<dbReference type="InterPro" id="IPR024976">
    <property type="entry name" value="DUF3885"/>
</dbReference>
<organism evidence="2 3">
    <name type="scientific">Rubripirellula tenax</name>
    <dbReference type="NCBI Taxonomy" id="2528015"/>
    <lineage>
        <taxon>Bacteria</taxon>
        <taxon>Pseudomonadati</taxon>
        <taxon>Planctomycetota</taxon>
        <taxon>Planctomycetia</taxon>
        <taxon>Pirellulales</taxon>
        <taxon>Pirellulaceae</taxon>
        <taxon>Rubripirellula</taxon>
    </lineage>
</organism>
<keyword evidence="3" id="KW-1185">Reference proteome</keyword>
<name>A0A5C6E831_9BACT</name>
<feature type="domain" description="DUF3885" evidence="1">
    <location>
        <begin position="18"/>
        <end position="185"/>
    </location>
</feature>